<organism evidence="8 9">
    <name type="scientific">Lithohypha guttulata</name>
    <dbReference type="NCBI Taxonomy" id="1690604"/>
    <lineage>
        <taxon>Eukaryota</taxon>
        <taxon>Fungi</taxon>
        <taxon>Dikarya</taxon>
        <taxon>Ascomycota</taxon>
        <taxon>Pezizomycotina</taxon>
        <taxon>Eurotiomycetes</taxon>
        <taxon>Chaetothyriomycetidae</taxon>
        <taxon>Chaetothyriales</taxon>
        <taxon>Trichomeriaceae</taxon>
        <taxon>Lithohypha</taxon>
    </lineage>
</organism>
<feature type="coiled-coil region" evidence="5">
    <location>
        <begin position="185"/>
        <end position="226"/>
    </location>
</feature>
<evidence type="ECO:0000256" key="6">
    <source>
        <dbReference type="SAM" id="MobiDB-lite"/>
    </source>
</evidence>
<feature type="region of interest" description="Disordered" evidence="6">
    <location>
        <begin position="300"/>
        <end position="389"/>
    </location>
</feature>
<comment type="subcellular location">
    <subcellularLocation>
        <location evidence="1">Nucleus</location>
    </subcellularLocation>
</comment>
<keyword evidence="5" id="KW-0175">Coiled coil</keyword>
<comment type="caution">
    <text evidence="8">The sequence shown here is derived from an EMBL/GenBank/DDBJ whole genome shotgun (WGS) entry which is preliminary data.</text>
</comment>
<dbReference type="SUPFAM" id="SSF58022">
    <property type="entry name" value="XRCC4, C-terminal oligomerization domain"/>
    <property type="match status" value="1"/>
</dbReference>
<feature type="compositionally biased region" description="Low complexity" evidence="6">
    <location>
        <begin position="354"/>
        <end position="371"/>
    </location>
</feature>
<keyword evidence="3" id="KW-0234">DNA repair</keyword>
<evidence type="ECO:0000259" key="7">
    <source>
        <dbReference type="Pfam" id="PF21924"/>
    </source>
</evidence>
<dbReference type="InterPro" id="IPR014751">
    <property type="entry name" value="XRCC4-like_C"/>
</dbReference>
<protein>
    <recommendedName>
        <fullName evidence="7">XRCC4 coiled-coil domain-containing protein</fullName>
    </recommendedName>
</protein>
<proteinExistence type="predicted"/>
<feature type="region of interest" description="Disordered" evidence="6">
    <location>
        <begin position="246"/>
        <end position="287"/>
    </location>
</feature>
<dbReference type="Gene3D" id="1.20.5.370">
    <property type="match status" value="1"/>
</dbReference>
<accession>A0ABR0JXL2</accession>
<keyword evidence="9" id="KW-1185">Reference proteome</keyword>
<feature type="domain" description="XRCC4 coiled-coil" evidence="7">
    <location>
        <begin position="204"/>
        <end position="244"/>
    </location>
</feature>
<evidence type="ECO:0000256" key="4">
    <source>
        <dbReference type="ARBA" id="ARBA00023242"/>
    </source>
</evidence>
<dbReference type="Gene3D" id="2.170.210.10">
    <property type="entry name" value="DNA double-strand break repair and VJ recombination XRCC4, N-terminal"/>
    <property type="match status" value="1"/>
</dbReference>
<keyword evidence="4" id="KW-0539">Nucleus</keyword>
<gene>
    <name evidence="8" type="ORF">LTR24_009248</name>
</gene>
<evidence type="ECO:0000256" key="2">
    <source>
        <dbReference type="ARBA" id="ARBA00022763"/>
    </source>
</evidence>
<evidence type="ECO:0000256" key="5">
    <source>
        <dbReference type="SAM" id="Coils"/>
    </source>
</evidence>
<reference evidence="8 9" key="1">
    <citation type="submission" date="2023-08" db="EMBL/GenBank/DDBJ databases">
        <title>Black Yeasts Isolated from many extreme environments.</title>
        <authorList>
            <person name="Coleine C."/>
            <person name="Stajich J.E."/>
            <person name="Selbmann L."/>
        </authorList>
    </citation>
    <scope>NUCLEOTIDE SEQUENCE [LARGE SCALE GENOMIC DNA]</scope>
    <source>
        <strain evidence="8 9">CCFEE 5885</strain>
    </source>
</reference>
<sequence>MRVIASSHLPALEPDECYVNGDRDRDSATERRCAGVMDTWIIKLPQADKAEEPILIRVSRKPGGQKLDLDLLATDGESAWRTKVRERKLDVHRAENYESTSEDWSAILQYALVFPPNVVLPSAQRDSLEITCKQTSKGAKRSLTITLQTHVEDIKRRLGTVELLYSENTEDIDLFGWTAQVVQTRDDISAKLRDREATLDQAEKQIDSFKNHLDELIAAKEEHETQLLSKFALLLNEKKLRIRTQQRQLAETGRPSRAGTSTKTLKVSRKRKQDAKPQDSDTGEESEGFEAMDVDSIHDAAADQDSDQAQMTSSDTDTDTDEDPSLAQRTATVPAQQPQSARSPTPPPRSLPFGKGSKGTASKTGKSTDTGITKAAEDDGETASEDDEL</sequence>
<dbReference type="EMBL" id="JAVRRG010000193">
    <property type="protein sequence ID" value="KAK5079488.1"/>
    <property type="molecule type" value="Genomic_DNA"/>
</dbReference>
<dbReference type="PANTHER" id="PTHR42067:SF1">
    <property type="entry name" value="MITOTIC APPARATUS PROTEIN P62"/>
    <property type="match status" value="1"/>
</dbReference>
<dbReference type="Pfam" id="PF21924">
    <property type="entry name" value="XRCC4_CC"/>
    <property type="match status" value="1"/>
</dbReference>
<dbReference type="InterPro" id="IPR038051">
    <property type="entry name" value="XRCC4-like_N_sf"/>
</dbReference>
<keyword evidence="2" id="KW-0227">DNA damage</keyword>
<evidence type="ECO:0000313" key="9">
    <source>
        <dbReference type="Proteomes" id="UP001345013"/>
    </source>
</evidence>
<dbReference type="InterPro" id="IPR053962">
    <property type="entry name" value="XRCC4_CC"/>
</dbReference>
<feature type="compositionally biased region" description="Polar residues" evidence="6">
    <location>
        <begin position="327"/>
        <end position="343"/>
    </location>
</feature>
<dbReference type="Proteomes" id="UP001345013">
    <property type="component" value="Unassembled WGS sequence"/>
</dbReference>
<evidence type="ECO:0000256" key="3">
    <source>
        <dbReference type="ARBA" id="ARBA00023204"/>
    </source>
</evidence>
<dbReference type="PANTHER" id="PTHR42067">
    <property type="entry name" value="YALI0C15378P"/>
    <property type="match status" value="1"/>
</dbReference>
<evidence type="ECO:0000256" key="1">
    <source>
        <dbReference type="ARBA" id="ARBA00004123"/>
    </source>
</evidence>
<feature type="compositionally biased region" description="Acidic residues" evidence="6">
    <location>
        <begin position="378"/>
        <end position="389"/>
    </location>
</feature>
<evidence type="ECO:0000313" key="8">
    <source>
        <dbReference type="EMBL" id="KAK5079488.1"/>
    </source>
</evidence>
<name>A0ABR0JXL2_9EURO</name>